<dbReference type="EMBL" id="RKLU01000011">
    <property type="protein sequence ID" value="TQQ78585.1"/>
    <property type="molecule type" value="Genomic_DNA"/>
</dbReference>
<dbReference type="AlphaFoldDB" id="A0A8J8PAM0"/>
<evidence type="ECO:0000256" key="1">
    <source>
        <dbReference type="SAM" id="Phobius"/>
    </source>
</evidence>
<dbReference type="Proteomes" id="UP000705823">
    <property type="component" value="Unassembled WGS sequence"/>
</dbReference>
<comment type="caution">
    <text evidence="2">The sequence shown here is derived from an EMBL/GenBank/DDBJ whole genome shotgun (WGS) entry which is preliminary data.</text>
</comment>
<dbReference type="RefSeq" id="WP_142980711.1">
    <property type="nucleotide sequence ID" value="NZ_RKLU01000011.1"/>
</dbReference>
<sequence>MTEHMITVEKTVEEDEQVFTCDYCGLGDDAGEVIEYAPDAGDTLRFALGEEADDSMDELPALHYHVSCLSDVIASELQAEQLTLTSQYKRRTGNGILLAFPAASVPFLAGSAALLWVGYPPTEPLSAVAMGIGGAFGLFTLWGARQTATASLEEFTA</sequence>
<evidence type="ECO:0000313" key="2">
    <source>
        <dbReference type="EMBL" id="TQQ78585.1"/>
    </source>
</evidence>
<evidence type="ECO:0000313" key="3">
    <source>
        <dbReference type="Proteomes" id="UP000705823"/>
    </source>
</evidence>
<feature type="transmembrane region" description="Helical" evidence="1">
    <location>
        <begin position="125"/>
        <end position="144"/>
    </location>
</feature>
<feature type="transmembrane region" description="Helical" evidence="1">
    <location>
        <begin position="96"/>
        <end position="119"/>
    </location>
</feature>
<keyword evidence="1" id="KW-1133">Transmembrane helix</keyword>
<name>A0A8J8PAM0_9EURY</name>
<proteinExistence type="predicted"/>
<organism evidence="2 3">
    <name type="scientific">Halonotius terrestris</name>
    <dbReference type="NCBI Taxonomy" id="2487750"/>
    <lineage>
        <taxon>Archaea</taxon>
        <taxon>Methanobacteriati</taxon>
        <taxon>Methanobacteriota</taxon>
        <taxon>Stenosarchaea group</taxon>
        <taxon>Halobacteria</taxon>
        <taxon>Halobacteriales</taxon>
        <taxon>Haloferacaceae</taxon>
        <taxon>Halonotius</taxon>
    </lineage>
</organism>
<protein>
    <submittedName>
        <fullName evidence="2">Uncharacterized protein</fullName>
    </submittedName>
</protein>
<keyword evidence="3" id="KW-1185">Reference proteome</keyword>
<accession>A0A8J8PAM0</accession>
<gene>
    <name evidence="2" type="ORF">EGH24_13770</name>
</gene>
<keyword evidence="1" id="KW-0812">Transmembrane</keyword>
<keyword evidence="1" id="KW-0472">Membrane</keyword>
<reference evidence="2" key="1">
    <citation type="submission" date="2019-02" db="EMBL/GenBank/DDBJ databases">
        <title>Halonotius sp. a new haloarchaeum isolated from saline soil.</title>
        <authorList>
            <person name="Duran-Viseras A."/>
            <person name="Sanchez-Porro C."/>
            <person name="Ventosa A."/>
        </authorList>
    </citation>
    <scope>NUCLEOTIDE SEQUENCE</scope>
    <source>
        <strain evidence="2">F15B</strain>
    </source>
</reference>